<dbReference type="GO" id="GO:0003723">
    <property type="term" value="F:RNA binding"/>
    <property type="evidence" value="ECO:0007669"/>
    <property type="project" value="UniProtKB-UniRule"/>
</dbReference>
<reference evidence="3 5" key="1">
    <citation type="journal article" date="2011" name="Science">
        <title>Comparative functional genomics of the fission yeasts.</title>
        <authorList>
            <person name="Rhind N."/>
            <person name="Chen Z."/>
            <person name="Yassour M."/>
            <person name="Thompson D.A."/>
            <person name="Haas B.J."/>
            <person name="Habib N."/>
            <person name="Wapinski I."/>
            <person name="Roy S."/>
            <person name="Lin M.F."/>
            <person name="Heiman D.I."/>
            <person name="Young S.K."/>
            <person name="Furuya K."/>
            <person name="Guo Y."/>
            <person name="Pidoux A."/>
            <person name="Chen H.M."/>
            <person name="Robbertse B."/>
            <person name="Goldberg J.M."/>
            <person name="Aoki K."/>
            <person name="Bayne E.H."/>
            <person name="Berlin A.M."/>
            <person name="Desjardins C.A."/>
            <person name="Dobbs E."/>
            <person name="Dukaj L."/>
            <person name="Fan L."/>
            <person name="FitzGerald M.G."/>
            <person name="French C."/>
            <person name="Gujja S."/>
            <person name="Hansen K."/>
            <person name="Keifenheim D."/>
            <person name="Levin J.Z."/>
            <person name="Mosher R.A."/>
            <person name="Mueller C.A."/>
            <person name="Pfiffner J."/>
            <person name="Priest M."/>
            <person name="Russ C."/>
            <person name="Smialowska A."/>
            <person name="Swoboda P."/>
            <person name="Sykes S.M."/>
            <person name="Vaughn M."/>
            <person name="Vengrova S."/>
            <person name="Yoder R."/>
            <person name="Zeng Q."/>
            <person name="Allshire R."/>
            <person name="Baulcombe D."/>
            <person name="Birren B.W."/>
            <person name="Brown W."/>
            <person name="Ekwall K."/>
            <person name="Kellis M."/>
            <person name="Leatherwood J."/>
            <person name="Levin H."/>
            <person name="Margalit H."/>
            <person name="Martienssen R."/>
            <person name="Nieduszynski C.A."/>
            <person name="Spatafora J.W."/>
            <person name="Friedman N."/>
            <person name="Dalgaard J.Z."/>
            <person name="Baumann P."/>
            <person name="Niki H."/>
            <person name="Regev A."/>
            <person name="Nusbaum C."/>
        </authorList>
    </citation>
    <scope>NUCLEOTIDE SEQUENCE [LARGE SCALE GENOMIC DNA]</scope>
    <source>
        <strain evidence="5">yFS275 / FY16936</strain>
    </source>
</reference>
<dbReference type="eggNOG" id="KOG2190">
    <property type="taxonomic scope" value="Eukaryota"/>
</dbReference>
<protein>
    <submittedName>
        <fullName evidence="3">U1 snRNP-associated protein Usp108</fullName>
    </submittedName>
</protein>
<dbReference type="Proteomes" id="UP000001744">
    <property type="component" value="Unassembled WGS sequence"/>
</dbReference>
<dbReference type="HOGENOM" id="CLU_824277_0_0_1"/>
<evidence type="ECO:0000313" key="4">
    <source>
        <dbReference type="JaponicusDB" id="SJAG_01015"/>
    </source>
</evidence>
<organism evidence="3 5">
    <name type="scientific">Schizosaccharomyces japonicus (strain yFS275 / FY16936)</name>
    <name type="common">Fission yeast</name>
    <dbReference type="NCBI Taxonomy" id="402676"/>
    <lineage>
        <taxon>Eukaryota</taxon>
        <taxon>Fungi</taxon>
        <taxon>Dikarya</taxon>
        <taxon>Ascomycota</taxon>
        <taxon>Taphrinomycotina</taxon>
        <taxon>Schizosaccharomycetes</taxon>
        <taxon>Schizosaccharomycetales</taxon>
        <taxon>Schizosaccharomycetaceae</taxon>
        <taxon>Schizosaccharomyces</taxon>
    </lineage>
</organism>
<proteinExistence type="predicted"/>
<evidence type="ECO:0000259" key="2">
    <source>
        <dbReference type="Pfam" id="PF00013"/>
    </source>
</evidence>
<dbReference type="RefSeq" id="XP_002172284.1">
    <property type="nucleotide sequence ID" value="XM_002172248.2"/>
</dbReference>
<dbReference type="SUPFAM" id="SSF54791">
    <property type="entry name" value="Eukaryotic type KH-domain (KH-domain type I)"/>
    <property type="match status" value="1"/>
</dbReference>
<gene>
    <name evidence="4" type="primary">usp108</name>
    <name evidence="3" type="ORF">SJAG_01015</name>
</gene>
<dbReference type="InterPro" id="IPR004088">
    <property type="entry name" value="KH_dom_type_1"/>
</dbReference>
<dbReference type="STRING" id="402676.B6JX90"/>
<dbReference type="GeneID" id="7048261"/>
<keyword evidence="5" id="KW-1185">Reference proteome</keyword>
<dbReference type="Gene3D" id="3.30.1370.10">
    <property type="entry name" value="K Homology domain, type 1"/>
    <property type="match status" value="1"/>
</dbReference>
<sequence length="326" mass="35130">MAANQAPTKYQHALDVKDVYSLSSEKLVVRILLSADQARVWQSKTVSIEGLETTLHLQPFPTTHVILQVSGDVDQLAQGLVEIVKGIDKTQNSQSLCISLAISTILLGSTTFYSQNFVPKSHSAAPNVSIKRSVSYLPRSTERALTVCGPAEEFSKSLEQILKLLQERTAALETSRVVPYVPEPVYGLYGSPATFQSIPASSTLLTPNNPYGIAPASLISATANPDPLGASQVIQHPGPSIPPNTVSQRVITQQFSVPKALAQSVLSRSPTKLQEVAQDCNTQIELPQADAQNDEQILLISGSAEAVQMTLVSLYALFDSQNQPQQ</sequence>
<evidence type="ECO:0000313" key="5">
    <source>
        <dbReference type="Proteomes" id="UP000001744"/>
    </source>
</evidence>
<dbReference type="GO" id="GO:0005685">
    <property type="term" value="C:U1 snRNP"/>
    <property type="evidence" value="ECO:0007669"/>
    <property type="project" value="EnsemblFungi"/>
</dbReference>
<evidence type="ECO:0000256" key="1">
    <source>
        <dbReference type="PROSITE-ProRule" id="PRU00117"/>
    </source>
</evidence>
<accession>B6JX90</accession>
<dbReference type="EMBL" id="KE651166">
    <property type="protein sequence ID" value="EEB05991.1"/>
    <property type="molecule type" value="Genomic_DNA"/>
</dbReference>
<dbReference type="JaponicusDB" id="SJAG_01015">
    <property type="gene designation" value="usp108"/>
</dbReference>
<dbReference type="PROSITE" id="PS50084">
    <property type="entry name" value="KH_TYPE_1"/>
    <property type="match status" value="1"/>
</dbReference>
<dbReference type="InterPro" id="IPR036612">
    <property type="entry name" value="KH_dom_type_1_sf"/>
</dbReference>
<dbReference type="VEuPathDB" id="FungiDB:SJAG_01015"/>
<feature type="domain" description="K Homology" evidence="2">
    <location>
        <begin position="252"/>
        <end position="309"/>
    </location>
</feature>
<dbReference type="AlphaFoldDB" id="B6JX90"/>
<name>B6JX90_SCHJY</name>
<keyword evidence="1" id="KW-0694">RNA-binding</keyword>
<evidence type="ECO:0000313" key="3">
    <source>
        <dbReference type="EMBL" id="EEB05991.1"/>
    </source>
</evidence>
<dbReference type="Pfam" id="PF00013">
    <property type="entry name" value="KH_1"/>
    <property type="match status" value="1"/>
</dbReference>
<dbReference type="OMA" id="GSKTWMN"/>